<dbReference type="Pfam" id="PF02322">
    <property type="entry name" value="Cyt_bd_oxida_II"/>
    <property type="match status" value="1"/>
</dbReference>
<dbReference type="GO" id="GO:0019646">
    <property type="term" value="P:aerobic electron transport chain"/>
    <property type="evidence" value="ECO:0007669"/>
    <property type="project" value="TreeGrafter"/>
</dbReference>
<reference evidence="8 9" key="1">
    <citation type="submission" date="2019-05" db="EMBL/GenBank/DDBJ databases">
        <title>Burkholderia sp. DHOD12, isolated from subtropical forest soil.</title>
        <authorList>
            <person name="Gao Z.-H."/>
            <person name="Qiu L.-H."/>
        </authorList>
    </citation>
    <scope>NUCLEOTIDE SEQUENCE [LARGE SCALE GENOMIC DNA]</scope>
    <source>
        <strain evidence="8 9">DHOD12</strain>
    </source>
</reference>
<evidence type="ECO:0000256" key="1">
    <source>
        <dbReference type="ARBA" id="ARBA00004651"/>
    </source>
</evidence>
<evidence type="ECO:0000256" key="4">
    <source>
        <dbReference type="ARBA" id="ARBA00022692"/>
    </source>
</evidence>
<dbReference type="EMBL" id="CP040078">
    <property type="protein sequence ID" value="QCP53038.1"/>
    <property type="molecule type" value="Genomic_DNA"/>
</dbReference>
<dbReference type="InterPro" id="IPR003317">
    <property type="entry name" value="Cyt-d_oxidase_su2"/>
</dbReference>
<sequence length="333" mass="36440">MDITIVWAAIIAFGLAMYVVLDGFDLGIGILFPLFPDDDERSRLMSSVAPVWDGNETWMVLGGASLYAVFPMVYSVVLSALYLPLLLMAICLIFRGVSFELRGKARRTRHLWDLAFIGGSAGATFFQGVVIGSWLSGMPVVDGHFAGGAFDWFTPFSLFTGLALVITYALLGCCWLIAKTDGDLRRRLYRLATPLTVLQVATILGVTLWTPQLAPMFKARWSEPAVMLPGLLAPAVVALCACGMFYAVRQRRRTRPFVFALGFVLAGYIGLLATVYPFAILPGVNIWQAAAPRSSQTFTLIGAAIVVPVILAYTALGYRVFRGKTDHAELHYH</sequence>
<dbReference type="NCBIfam" id="TIGR00203">
    <property type="entry name" value="cydB"/>
    <property type="match status" value="1"/>
</dbReference>
<evidence type="ECO:0000313" key="8">
    <source>
        <dbReference type="EMBL" id="QCP53038.1"/>
    </source>
</evidence>
<evidence type="ECO:0000256" key="3">
    <source>
        <dbReference type="ARBA" id="ARBA00022475"/>
    </source>
</evidence>
<feature type="transmembrane region" description="Helical" evidence="7">
    <location>
        <begin position="230"/>
        <end position="248"/>
    </location>
</feature>
<name>A0A4P8IUT3_9BURK</name>
<evidence type="ECO:0000256" key="5">
    <source>
        <dbReference type="ARBA" id="ARBA00022989"/>
    </source>
</evidence>
<feature type="transmembrane region" description="Helical" evidence="7">
    <location>
        <begin position="80"/>
        <end position="99"/>
    </location>
</feature>
<feature type="transmembrane region" description="Helical" evidence="7">
    <location>
        <begin position="6"/>
        <end position="35"/>
    </location>
</feature>
<comment type="similarity">
    <text evidence="2">Belongs to the cytochrome ubiquinol oxidase subunit 2 family.</text>
</comment>
<keyword evidence="4 7" id="KW-0812">Transmembrane</keyword>
<keyword evidence="9" id="KW-1185">Reference proteome</keyword>
<dbReference type="AlphaFoldDB" id="A0A4P8IUT3"/>
<feature type="transmembrane region" description="Helical" evidence="7">
    <location>
        <begin position="257"/>
        <end position="280"/>
    </location>
</feature>
<dbReference type="GO" id="GO:0070069">
    <property type="term" value="C:cytochrome complex"/>
    <property type="evidence" value="ECO:0007669"/>
    <property type="project" value="TreeGrafter"/>
</dbReference>
<feature type="transmembrane region" description="Helical" evidence="7">
    <location>
        <begin position="156"/>
        <end position="177"/>
    </location>
</feature>
<protein>
    <submittedName>
        <fullName evidence="8">Cytochrome d ubiquinol oxidase subunit II</fullName>
    </submittedName>
</protein>
<dbReference type="Proteomes" id="UP000298656">
    <property type="component" value="Chromosome 2"/>
</dbReference>
<dbReference type="PANTHER" id="PTHR43141">
    <property type="entry name" value="CYTOCHROME BD2 SUBUNIT II"/>
    <property type="match status" value="1"/>
</dbReference>
<accession>A0A4P8IUT3</accession>
<organism evidence="8 9">
    <name type="scientific">Trinickia violacea</name>
    <dbReference type="NCBI Taxonomy" id="2571746"/>
    <lineage>
        <taxon>Bacteria</taxon>
        <taxon>Pseudomonadati</taxon>
        <taxon>Pseudomonadota</taxon>
        <taxon>Betaproteobacteria</taxon>
        <taxon>Burkholderiales</taxon>
        <taxon>Burkholderiaceae</taxon>
        <taxon>Trinickia</taxon>
    </lineage>
</organism>
<gene>
    <name evidence="8" type="primary">cydB</name>
    <name evidence="8" type="ORF">FAZ95_28485</name>
</gene>
<dbReference type="RefSeq" id="WP_137335809.1">
    <property type="nucleotide sequence ID" value="NZ_CP040078.1"/>
</dbReference>
<feature type="transmembrane region" description="Helical" evidence="7">
    <location>
        <begin position="300"/>
        <end position="321"/>
    </location>
</feature>
<dbReference type="GO" id="GO:0005886">
    <property type="term" value="C:plasma membrane"/>
    <property type="evidence" value="ECO:0007669"/>
    <property type="project" value="UniProtKB-SubCell"/>
</dbReference>
<dbReference type="GO" id="GO:0009055">
    <property type="term" value="F:electron transfer activity"/>
    <property type="evidence" value="ECO:0007669"/>
    <property type="project" value="TreeGrafter"/>
</dbReference>
<dbReference type="OrthoDB" id="9776710at2"/>
<evidence type="ECO:0000256" key="7">
    <source>
        <dbReference type="SAM" id="Phobius"/>
    </source>
</evidence>
<keyword evidence="5 7" id="KW-1133">Transmembrane helix</keyword>
<feature type="transmembrane region" description="Helical" evidence="7">
    <location>
        <begin position="111"/>
        <end position="136"/>
    </location>
</feature>
<dbReference type="GO" id="GO:0016682">
    <property type="term" value="F:oxidoreductase activity, acting on diphenols and related substances as donors, oxygen as acceptor"/>
    <property type="evidence" value="ECO:0007669"/>
    <property type="project" value="TreeGrafter"/>
</dbReference>
<dbReference type="KEGG" id="tvl:FAZ95_28485"/>
<keyword evidence="6 7" id="KW-0472">Membrane</keyword>
<keyword evidence="3" id="KW-1003">Cell membrane</keyword>
<evidence type="ECO:0000256" key="6">
    <source>
        <dbReference type="ARBA" id="ARBA00023136"/>
    </source>
</evidence>
<proteinExistence type="inferred from homology"/>
<comment type="subcellular location">
    <subcellularLocation>
        <location evidence="1">Cell membrane</location>
        <topology evidence="1">Multi-pass membrane protein</topology>
    </subcellularLocation>
</comment>
<feature type="transmembrane region" description="Helical" evidence="7">
    <location>
        <begin position="189"/>
        <end position="210"/>
    </location>
</feature>
<evidence type="ECO:0000313" key="9">
    <source>
        <dbReference type="Proteomes" id="UP000298656"/>
    </source>
</evidence>
<evidence type="ECO:0000256" key="2">
    <source>
        <dbReference type="ARBA" id="ARBA00007543"/>
    </source>
</evidence>
<dbReference type="PANTHER" id="PTHR43141:SF4">
    <property type="entry name" value="CYTOCHROME BD2 SUBUNIT II"/>
    <property type="match status" value="1"/>
</dbReference>